<dbReference type="CDD" id="cd18137">
    <property type="entry name" value="HLD_clamp_pol_III_gamma_tau"/>
    <property type="match status" value="1"/>
</dbReference>
<dbReference type="Pfam" id="PF12169">
    <property type="entry name" value="DNA_pol3_gamma3"/>
    <property type="match status" value="1"/>
</dbReference>
<dbReference type="InterPro" id="IPR003593">
    <property type="entry name" value="AAA+_ATPase"/>
</dbReference>
<keyword evidence="7" id="KW-0547">Nucleotide-binding</keyword>
<evidence type="ECO:0000256" key="2">
    <source>
        <dbReference type="ARBA" id="ARBA00012417"/>
    </source>
</evidence>
<dbReference type="SUPFAM" id="SSF48019">
    <property type="entry name" value="post-AAA+ oligomerization domain-like"/>
    <property type="match status" value="1"/>
</dbReference>
<dbReference type="PRINTS" id="PR00300">
    <property type="entry name" value="CLPPROTEASEA"/>
</dbReference>
<dbReference type="Pfam" id="PF22608">
    <property type="entry name" value="DNAX_ATPase_lid"/>
    <property type="match status" value="1"/>
</dbReference>
<evidence type="ECO:0000256" key="11">
    <source>
        <dbReference type="ARBA" id="ARBA00049244"/>
    </source>
</evidence>
<reference evidence="14 15" key="1">
    <citation type="submission" date="2024-03" db="EMBL/GenBank/DDBJ databases">
        <title>Bacilli Hybrid Assemblies.</title>
        <authorList>
            <person name="Kovac J."/>
        </authorList>
    </citation>
    <scope>NUCLEOTIDE SEQUENCE [LARGE SCALE GENOMIC DNA]</scope>
    <source>
        <strain evidence="14 15">FSL R7-0666</strain>
    </source>
</reference>
<dbReference type="Gene3D" id="1.20.272.10">
    <property type="match status" value="1"/>
</dbReference>
<evidence type="ECO:0000256" key="5">
    <source>
        <dbReference type="ARBA" id="ARBA00022705"/>
    </source>
</evidence>
<keyword evidence="15" id="KW-1185">Reference proteome</keyword>
<evidence type="ECO:0000256" key="1">
    <source>
        <dbReference type="ARBA" id="ARBA00006360"/>
    </source>
</evidence>
<keyword evidence="3 14" id="KW-0808">Transferase</keyword>
<dbReference type="InterPro" id="IPR045085">
    <property type="entry name" value="HLD_clamp_pol_III_gamma_tau"/>
</dbReference>
<dbReference type="Gene3D" id="3.40.50.300">
    <property type="entry name" value="P-loop containing nucleotide triphosphate hydrolases"/>
    <property type="match status" value="1"/>
</dbReference>
<dbReference type="InterPro" id="IPR038454">
    <property type="entry name" value="DnaA_N_sf"/>
</dbReference>
<dbReference type="Gene3D" id="3.30.300.180">
    <property type="match status" value="1"/>
</dbReference>
<evidence type="ECO:0000256" key="7">
    <source>
        <dbReference type="ARBA" id="ARBA00022741"/>
    </source>
</evidence>
<sequence length="569" mass="63567">MGYQALYRVWRPQLLKDVVGQTHLTKTLQNALVQNKFSHAYLFSGPRGTGKTSAAKIIAKAINCEKAPVAEPCNECAACVGISNGSIVDVMEIDAASNNGVDEIRDIRDKVKFAPSEVRYKVYIIDEVHMLSTGAFNALLKTLEEPPEHAIFILATTEPHKIPLTIISRCQRFDFKPISQSAMIGRMKEIVEADDVQVEDEALQLIVQAADGGMRDALSLLDQSISFSDDTVQAEAVRLITGAVSREALANVVGSLHNGQASELLSLIDQVLKDGKDPKRFVEDLLYYFRDVLLYKTSPDSAHLMERAVVDDPFKKLSEELSFEWLYHGIETMNNTQQEMKWSTHPKMMIELAVIQLMNKSNVRSSVVQAESSADTSALEDKVKKLESMLSQLQKQGIQSKPEEKSQPQQKRTRKVPQQTRLATGQVKELLAKAEKQKLQQVTSQWPDVTARMKVKSVPGSAWLNDSRPVAAAPDGILLAFQNEMHRDMMDTKFRETLLEVLQEVLGEGMTFITLLHSQWTKLKDEFVQEQKSSDATSHSSGDQETTDPLIDEAVKLVGEDLIEWADQN</sequence>
<dbReference type="Pfam" id="PF13177">
    <property type="entry name" value="DNA_pol3_delta2"/>
    <property type="match status" value="1"/>
</dbReference>
<dbReference type="InterPro" id="IPR008921">
    <property type="entry name" value="DNA_pol3_clamp-load_cplx_C"/>
</dbReference>
<feature type="region of interest" description="Disordered" evidence="12">
    <location>
        <begin position="391"/>
        <end position="420"/>
    </location>
</feature>
<dbReference type="NCBIfam" id="NF004046">
    <property type="entry name" value="PRK05563.1"/>
    <property type="match status" value="1"/>
</dbReference>
<comment type="caution">
    <text evidence="14">The sequence shown here is derived from an EMBL/GenBank/DDBJ whole genome shotgun (WGS) entry which is preliminary data.</text>
</comment>
<evidence type="ECO:0000256" key="6">
    <source>
        <dbReference type="ARBA" id="ARBA00022723"/>
    </source>
</evidence>
<feature type="region of interest" description="Disordered" evidence="12">
    <location>
        <begin position="530"/>
        <end position="551"/>
    </location>
</feature>
<dbReference type="GO" id="GO:0003887">
    <property type="term" value="F:DNA-directed DNA polymerase activity"/>
    <property type="evidence" value="ECO:0007669"/>
    <property type="project" value="UniProtKB-EC"/>
</dbReference>
<keyword evidence="9" id="KW-0067">ATP-binding</keyword>
<evidence type="ECO:0000256" key="3">
    <source>
        <dbReference type="ARBA" id="ARBA00022679"/>
    </source>
</evidence>
<keyword evidence="5" id="KW-0235">DNA replication</keyword>
<proteinExistence type="inferred from homology"/>
<dbReference type="RefSeq" id="WP_343128869.1">
    <property type="nucleotide sequence ID" value="NZ_JBCITK010000001.1"/>
</dbReference>
<organism evidence="14 15">
    <name type="scientific">Alkalicoccobacillus gibsonii</name>
    <dbReference type="NCBI Taxonomy" id="79881"/>
    <lineage>
        <taxon>Bacteria</taxon>
        <taxon>Bacillati</taxon>
        <taxon>Bacillota</taxon>
        <taxon>Bacilli</taxon>
        <taxon>Bacillales</taxon>
        <taxon>Bacillaceae</taxon>
        <taxon>Alkalicoccobacillus</taxon>
    </lineage>
</organism>
<evidence type="ECO:0000259" key="13">
    <source>
        <dbReference type="SMART" id="SM00382"/>
    </source>
</evidence>
<feature type="domain" description="AAA+ ATPase" evidence="13">
    <location>
        <begin position="37"/>
        <end position="179"/>
    </location>
</feature>
<dbReference type="EMBL" id="JBCITK010000001">
    <property type="protein sequence ID" value="MEN0641598.1"/>
    <property type="molecule type" value="Genomic_DNA"/>
</dbReference>
<keyword evidence="8" id="KW-0862">Zinc</keyword>
<keyword evidence="10" id="KW-0239">DNA-directed DNA polymerase</keyword>
<dbReference type="PANTHER" id="PTHR11669">
    <property type="entry name" value="REPLICATION FACTOR C / DNA POLYMERASE III GAMMA-TAU SUBUNIT"/>
    <property type="match status" value="1"/>
</dbReference>
<feature type="compositionally biased region" description="Polar residues" evidence="12">
    <location>
        <begin position="534"/>
        <end position="544"/>
    </location>
</feature>
<dbReference type="NCBIfam" id="TIGR02397">
    <property type="entry name" value="dnaX_nterm"/>
    <property type="match status" value="1"/>
</dbReference>
<keyword evidence="4 14" id="KW-0548">Nucleotidyltransferase</keyword>
<accession>A0ABU9VED6</accession>
<name>A0ABU9VED6_9BACI</name>
<evidence type="ECO:0000256" key="9">
    <source>
        <dbReference type="ARBA" id="ARBA00022840"/>
    </source>
</evidence>
<dbReference type="InterPro" id="IPR050238">
    <property type="entry name" value="DNA_Rep/Repair_Clamp_Loader"/>
</dbReference>
<gene>
    <name evidence="14" type="primary">dnaX</name>
    <name evidence="14" type="ORF">MKY91_00145</name>
</gene>
<comment type="catalytic activity">
    <reaction evidence="11">
        <text>DNA(n) + a 2'-deoxyribonucleoside 5'-triphosphate = DNA(n+1) + diphosphate</text>
        <dbReference type="Rhea" id="RHEA:22508"/>
        <dbReference type="Rhea" id="RHEA-COMP:17339"/>
        <dbReference type="Rhea" id="RHEA-COMP:17340"/>
        <dbReference type="ChEBI" id="CHEBI:33019"/>
        <dbReference type="ChEBI" id="CHEBI:61560"/>
        <dbReference type="ChEBI" id="CHEBI:173112"/>
        <dbReference type="EC" id="2.7.7.7"/>
    </reaction>
</comment>
<dbReference type="InterPro" id="IPR012763">
    <property type="entry name" value="DNA_pol_III_sug/sutau_N"/>
</dbReference>
<dbReference type="SMART" id="SM00382">
    <property type="entry name" value="AAA"/>
    <property type="match status" value="1"/>
</dbReference>
<evidence type="ECO:0000256" key="4">
    <source>
        <dbReference type="ARBA" id="ARBA00022695"/>
    </source>
</evidence>
<dbReference type="EC" id="2.7.7.7" evidence="2"/>
<dbReference type="SUPFAM" id="SSF52540">
    <property type="entry name" value="P-loop containing nucleoside triphosphate hydrolases"/>
    <property type="match status" value="1"/>
</dbReference>
<keyword evidence="6" id="KW-0479">Metal-binding</keyword>
<evidence type="ECO:0000256" key="8">
    <source>
        <dbReference type="ARBA" id="ARBA00022833"/>
    </source>
</evidence>
<evidence type="ECO:0000256" key="10">
    <source>
        <dbReference type="ARBA" id="ARBA00022932"/>
    </source>
</evidence>
<dbReference type="Gene3D" id="1.10.8.60">
    <property type="match status" value="1"/>
</dbReference>
<dbReference type="InterPro" id="IPR022754">
    <property type="entry name" value="DNA_pol_III_gamma-3"/>
</dbReference>
<dbReference type="CDD" id="cd00009">
    <property type="entry name" value="AAA"/>
    <property type="match status" value="1"/>
</dbReference>
<dbReference type="InterPro" id="IPR001270">
    <property type="entry name" value="ClpA/B"/>
</dbReference>
<dbReference type="Proteomes" id="UP001418796">
    <property type="component" value="Unassembled WGS sequence"/>
</dbReference>
<evidence type="ECO:0000313" key="14">
    <source>
        <dbReference type="EMBL" id="MEN0641598.1"/>
    </source>
</evidence>
<dbReference type="InterPro" id="IPR027417">
    <property type="entry name" value="P-loop_NTPase"/>
</dbReference>
<evidence type="ECO:0000256" key="12">
    <source>
        <dbReference type="SAM" id="MobiDB-lite"/>
    </source>
</evidence>
<protein>
    <recommendedName>
        <fullName evidence="2">DNA-directed DNA polymerase</fullName>
        <ecNumber evidence="2">2.7.7.7</ecNumber>
    </recommendedName>
</protein>
<comment type="similarity">
    <text evidence="1">Belongs to the DnaX/STICHEL family.</text>
</comment>
<evidence type="ECO:0000313" key="15">
    <source>
        <dbReference type="Proteomes" id="UP001418796"/>
    </source>
</evidence>
<dbReference type="PANTHER" id="PTHR11669:SF0">
    <property type="entry name" value="PROTEIN STICHEL-LIKE 2"/>
    <property type="match status" value="1"/>
</dbReference>